<evidence type="ECO:0000313" key="2">
    <source>
        <dbReference type="EMBL" id="PVZ10098.1"/>
    </source>
</evidence>
<dbReference type="InterPro" id="IPR051790">
    <property type="entry name" value="Cytochrome_c-biogenesis_DsbD"/>
</dbReference>
<dbReference type="PANTHER" id="PTHR31272:SF4">
    <property type="entry name" value="CYTOCHROME C-TYPE BIOGENESIS PROTEIN HI_1454-RELATED"/>
    <property type="match status" value="1"/>
</dbReference>
<comment type="caution">
    <text evidence="2">The sequence shown here is derived from an EMBL/GenBank/DDBJ whole genome shotgun (WGS) entry which is preliminary data.</text>
</comment>
<organism evidence="2 3">
    <name type="scientific">Actinomycetospora cinnamomea</name>
    <dbReference type="NCBI Taxonomy" id="663609"/>
    <lineage>
        <taxon>Bacteria</taxon>
        <taxon>Bacillati</taxon>
        <taxon>Actinomycetota</taxon>
        <taxon>Actinomycetes</taxon>
        <taxon>Pseudonocardiales</taxon>
        <taxon>Pseudonocardiaceae</taxon>
        <taxon>Actinomycetospora</taxon>
    </lineage>
</organism>
<dbReference type="AlphaFoldDB" id="A0A2U1FD79"/>
<feature type="transmembrane region" description="Helical" evidence="1">
    <location>
        <begin position="182"/>
        <end position="202"/>
    </location>
</feature>
<keyword evidence="1" id="KW-0812">Transmembrane</keyword>
<feature type="transmembrane region" description="Helical" evidence="1">
    <location>
        <begin position="214"/>
        <end position="245"/>
    </location>
</feature>
<evidence type="ECO:0000256" key="1">
    <source>
        <dbReference type="SAM" id="Phobius"/>
    </source>
</evidence>
<keyword evidence="3" id="KW-1185">Reference proteome</keyword>
<feature type="transmembrane region" description="Helical" evidence="1">
    <location>
        <begin position="67"/>
        <end position="91"/>
    </location>
</feature>
<feature type="transmembrane region" description="Helical" evidence="1">
    <location>
        <begin position="144"/>
        <end position="170"/>
    </location>
</feature>
<dbReference type="PANTHER" id="PTHR31272">
    <property type="entry name" value="CYTOCHROME C-TYPE BIOGENESIS PROTEIN HI_1454-RELATED"/>
    <property type="match status" value="1"/>
</dbReference>
<name>A0A2U1FD79_9PSEU</name>
<sequence>MSTARTLGAPLVGTPPIFGASVPRPQLSGTIYDTSSEMEARAHARATGASYPGRRMNLTEVATSGPVLLAVLLSVAAGAVSFASPCVVPLVPGYLAYLAGLVGADAPAVTEDEVRVQDAERRAAVTGELPVATATRRPLRRWRIAGAAALFVLGFTVVFVVGLGSIVWLADALLTNEAVLQRIGGVVTVAMGLVFLGLVPALQRDTRPHRVPQVGLAGAPLLGATFGLGWTPCLGPTLAGVVALASGTDAGSAGVRGVVLLLAYCVGLGVPFVLIALGAGRAVRATAWLRTHSRRIQIVGGVALIVVGLLLATGLWAEIVALLRGPVAGFTTPL</sequence>
<feature type="transmembrane region" description="Helical" evidence="1">
    <location>
        <begin position="257"/>
        <end position="277"/>
    </location>
</feature>
<dbReference type="EMBL" id="QEKW01000005">
    <property type="protein sequence ID" value="PVZ10098.1"/>
    <property type="molecule type" value="Genomic_DNA"/>
</dbReference>
<evidence type="ECO:0000313" key="3">
    <source>
        <dbReference type="Proteomes" id="UP000245639"/>
    </source>
</evidence>
<keyword evidence="1" id="KW-1133">Transmembrane helix</keyword>
<proteinExistence type="predicted"/>
<reference evidence="2 3" key="1">
    <citation type="submission" date="2018-04" db="EMBL/GenBank/DDBJ databases">
        <title>Genomic Encyclopedia of Type Strains, Phase IV (KMG-IV): sequencing the most valuable type-strain genomes for metagenomic binning, comparative biology and taxonomic classification.</title>
        <authorList>
            <person name="Goeker M."/>
        </authorList>
    </citation>
    <scope>NUCLEOTIDE SEQUENCE [LARGE SCALE GENOMIC DNA]</scope>
    <source>
        <strain evidence="2 3">DSM 45771</strain>
    </source>
</reference>
<feature type="transmembrane region" description="Helical" evidence="1">
    <location>
        <begin position="298"/>
        <end position="317"/>
    </location>
</feature>
<protein>
    <submittedName>
        <fullName evidence="2">Cytochrome c biogenesis protein CcdA</fullName>
    </submittedName>
</protein>
<dbReference type="Proteomes" id="UP000245639">
    <property type="component" value="Unassembled WGS sequence"/>
</dbReference>
<accession>A0A2U1FD79</accession>
<keyword evidence="1" id="KW-0472">Membrane</keyword>
<gene>
    <name evidence="2" type="ORF">C8D89_105174</name>
</gene>